<gene>
    <name evidence="2" type="ORF">DIU77_17070</name>
</gene>
<name>A0A2W4IZX6_9PSEU</name>
<accession>A0A2W4IZX6</accession>
<protein>
    <recommendedName>
        <fullName evidence="3">MOSC domain-containing protein</fullName>
    </recommendedName>
</protein>
<feature type="signal peptide" evidence="1">
    <location>
        <begin position="1"/>
        <end position="23"/>
    </location>
</feature>
<proteinExistence type="predicted"/>
<comment type="caution">
    <text evidence="2">The sequence shown here is derived from an EMBL/GenBank/DDBJ whole genome shotgun (WGS) entry which is preliminary data.</text>
</comment>
<sequence>MALARLRVVALAPLQAAAQLGWAAPHLPSMITHTVYFGSCRGAARGVVNIRLGSGSLADVRLARIVVEIAATATGSGGGTAWSDRPSRSALGCPGLFLSTSVVAPELMGRLVPGDRLEVGSVRVALGRRGALARSQSAVVPGPIAA</sequence>
<dbReference type="EMBL" id="QGUI01000788">
    <property type="protein sequence ID" value="PZM91155.1"/>
    <property type="molecule type" value="Genomic_DNA"/>
</dbReference>
<evidence type="ECO:0000313" key="2">
    <source>
        <dbReference type="EMBL" id="PZM91155.1"/>
    </source>
</evidence>
<evidence type="ECO:0000256" key="1">
    <source>
        <dbReference type="SAM" id="SignalP"/>
    </source>
</evidence>
<keyword evidence="1" id="KW-0732">Signal</keyword>
<organism evidence="2">
    <name type="scientific">Thermocrispum agreste</name>
    <dbReference type="NCBI Taxonomy" id="37925"/>
    <lineage>
        <taxon>Bacteria</taxon>
        <taxon>Bacillati</taxon>
        <taxon>Actinomycetota</taxon>
        <taxon>Actinomycetes</taxon>
        <taxon>Pseudonocardiales</taxon>
        <taxon>Pseudonocardiaceae</taxon>
        <taxon>Thermocrispum</taxon>
    </lineage>
</organism>
<feature type="chain" id="PRO_5038530658" description="MOSC domain-containing protein" evidence="1">
    <location>
        <begin position="24"/>
        <end position="146"/>
    </location>
</feature>
<dbReference type="AlphaFoldDB" id="A0A2W4IZX6"/>
<reference evidence="2" key="1">
    <citation type="submission" date="2018-05" db="EMBL/GenBank/DDBJ databases">
        <authorList>
            <person name="Lanie J.A."/>
            <person name="Ng W.-L."/>
            <person name="Kazmierczak K.M."/>
            <person name="Andrzejewski T.M."/>
            <person name="Davidsen T.M."/>
            <person name="Wayne K.J."/>
            <person name="Tettelin H."/>
            <person name="Glass J.I."/>
            <person name="Rusch D."/>
            <person name="Podicherti R."/>
            <person name="Tsui H.-C.T."/>
            <person name="Winkler M.E."/>
        </authorList>
    </citation>
    <scope>NUCLEOTIDE SEQUENCE</scope>
    <source>
        <strain evidence="2">ZC4RG45</strain>
    </source>
</reference>
<evidence type="ECO:0008006" key="3">
    <source>
        <dbReference type="Google" id="ProtNLM"/>
    </source>
</evidence>